<keyword evidence="5" id="KW-0862">Zinc</keyword>
<evidence type="ECO:0000256" key="1">
    <source>
        <dbReference type="ARBA" id="ARBA00004141"/>
    </source>
</evidence>
<feature type="domain" description="Cation efflux protein cytoplasmic" evidence="11">
    <location>
        <begin position="211"/>
        <end position="285"/>
    </location>
</feature>
<evidence type="ECO:0000256" key="8">
    <source>
        <dbReference type="ARBA" id="ARBA00023136"/>
    </source>
</evidence>
<keyword evidence="8 9" id="KW-0472">Membrane</keyword>
<dbReference type="InterPro" id="IPR002524">
    <property type="entry name" value="Cation_efflux"/>
</dbReference>
<evidence type="ECO:0000256" key="3">
    <source>
        <dbReference type="ARBA" id="ARBA00022448"/>
    </source>
</evidence>
<dbReference type="GO" id="GO:0005886">
    <property type="term" value="C:plasma membrane"/>
    <property type="evidence" value="ECO:0007669"/>
    <property type="project" value="TreeGrafter"/>
</dbReference>
<dbReference type="InterPro" id="IPR027469">
    <property type="entry name" value="Cation_efflux_TMD_sf"/>
</dbReference>
<dbReference type="Gene3D" id="1.20.1510.10">
    <property type="entry name" value="Cation efflux protein transmembrane domain"/>
    <property type="match status" value="1"/>
</dbReference>
<dbReference type="AlphaFoldDB" id="A0A1H8VSM1"/>
<dbReference type="SUPFAM" id="SSF161111">
    <property type="entry name" value="Cation efflux protein transmembrane domain-like"/>
    <property type="match status" value="1"/>
</dbReference>
<evidence type="ECO:0000259" key="10">
    <source>
        <dbReference type="Pfam" id="PF01545"/>
    </source>
</evidence>
<comment type="subcellular location">
    <subcellularLocation>
        <location evidence="1">Membrane</location>
        <topology evidence="1">Multi-pass membrane protein</topology>
    </subcellularLocation>
</comment>
<dbReference type="OrthoDB" id="9809646at2"/>
<name>A0A1H8VSM1_9RHOB</name>
<feature type="domain" description="Cation efflux protein transmembrane" evidence="10">
    <location>
        <begin position="17"/>
        <end position="207"/>
    </location>
</feature>
<dbReference type="InterPro" id="IPR027470">
    <property type="entry name" value="Cation_efflux_CTD"/>
</dbReference>
<dbReference type="STRING" id="569882.SAMN04490248_13323"/>
<feature type="transmembrane region" description="Helical" evidence="9">
    <location>
        <begin position="177"/>
        <end position="199"/>
    </location>
</feature>
<dbReference type="PANTHER" id="PTHR11562:SF17">
    <property type="entry name" value="RE54080P-RELATED"/>
    <property type="match status" value="1"/>
</dbReference>
<keyword evidence="4 9" id="KW-0812">Transmembrane</keyword>
<dbReference type="GO" id="GO:0005385">
    <property type="term" value="F:zinc ion transmembrane transporter activity"/>
    <property type="evidence" value="ECO:0007669"/>
    <property type="project" value="TreeGrafter"/>
</dbReference>
<dbReference type="EMBL" id="FODS01000033">
    <property type="protein sequence ID" value="SEP18283.1"/>
    <property type="molecule type" value="Genomic_DNA"/>
</dbReference>
<evidence type="ECO:0000256" key="2">
    <source>
        <dbReference type="ARBA" id="ARBA00008873"/>
    </source>
</evidence>
<reference evidence="12 13" key="1">
    <citation type="submission" date="2016-10" db="EMBL/GenBank/DDBJ databases">
        <authorList>
            <person name="de Groot N.N."/>
        </authorList>
    </citation>
    <scope>NUCLEOTIDE SEQUENCE [LARGE SCALE GENOMIC DNA]</scope>
    <source>
        <strain evidence="12 13">DSM 27842</strain>
    </source>
</reference>
<dbReference type="SUPFAM" id="SSF160240">
    <property type="entry name" value="Cation efflux protein cytoplasmic domain-like"/>
    <property type="match status" value="1"/>
</dbReference>
<feature type="transmembrane region" description="Helical" evidence="9">
    <location>
        <begin position="150"/>
        <end position="171"/>
    </location>
</feature>
<sequence>MAQMHHSHMPSSGRGMAISAWLTGIYFFIEMGLGLWTGSIAVISDAFHTFSAVGGVLVAIIAARLARPPADEERSFGWYRAEIIGALVNGGFLLGMAIVVIVMAAMRLADPIELPTGPMLLAAVGGLVTEFISLGLIWKQSRSDLNVRGAVWHIIQTFVGSLLIIVTALVIRFTGFLLIDPLLGMVFGIVLFWASLGILKESAHLLMEGTPPEVSLSDVARSLEELGGVLDVHHIHAWVLTSGKHVFSGHLRVRNDVDPQAMLQTAHSLLRERFGFFFVTLQVEDRCLDESGTEAIDITRRDK</sequence>
<dbReference type="PANTHER" id="PTHR11562">
    <property type="entry name" value="CATION EFFLUX PROTEIN/ ZINC TRANSPORTER"/>
    <property type="match status" value="1"/>
</dbReference>
<accession>A0A1H8VSM1</accession>
<evidence type="ECO:0000259" key="11">
    <source>
        <dbReference type="Pfam" id="PF16916"/>
    </source>
</evidence>
<keyword evidence="6 9" id="KW-1133">Transmembrane helix</keyword>
<keyword evidence="3" id="KW-0813">Transport</keyword>
<dbReference type="InterPro" id="IPR036837">
    <property type="entry name" value="Cation_efflux_CTD_sf"/>
</dbReference>
<evidence type="ECO:0000313" key="12">
    <source>
        <dbReference type="EMBL" id="SEP18283.1"/>
    </source>
</evidence>
<evidence type="ECO:0000256" key="4">
    <source>
        <dbReference type="ARBA" id="ARBA00022692"/>
    </source>
</evidence>
<dbReference type="InterPro" id="IPR050681">
    <property type="entry name" value="CDF/SLC30A"/>
</dbReference>
<evidence type="ECO:0000256" key="7">
    <source>
        <dbReference type="ARBA" id="ARBA00023065"/>
    </source>
</evidence>
<feature type="transmembrane region" description="Helical" evidence="9">
    <location>
        <begin position="83"/>
        <end position="106"/>
    </location>
</feature>
<dbReference type="InterPro" id="IPR058533">
    <property type="entry name" value="Cation_efflux_TM"/>
</dbReference>
<comment type="similarity">
    <text evidence="2">Belongs to the cation diffusion facilitator (CDF) transporter (TC 2.A.4) family. SLC30A subfamily.</text>
</comment>
<evidence type="ECO:0000256" key="5">
    <source>
        <dbReference type="ARBA" id="ARBA00022906"/>
    </source>
</evidence>
<organism evidence="12 13">
    <name type="scientific">Salinihabitans flavidus</name>
    <dbReference type="NCBI Taxonomy" id="569882"/>
    <lineage>
        <taxon>Bacteria</taxon>
        <taxon>Pseudomonadati</taxon>
        <taxon>Pseudomonadota</taxon>
        <taxon>Alphaproteobacteria</taxon>
        <taxon>Rhodobacterales</taxon>
        <taxon>Roseobacteraceae</taxon>
        <taxon>Salinihabitans</taxon>
    </lineage>
</organism>
<dbReference type="Pfam" id="PF01545">
    <property type="entry name" value="Cation_efflux"/>
    <property type="match status" value="1"/>
</dbReference>
<dbReference type="Pfam" id="PF16916">
    <property type="entry name" value="ZT_dimer"/>
    <property type="match status" value="1"/>
</dbReference>
<evidence type="ECO:0000256" key="6">
    <source>
        <dbReference type="ARBA" id="ARBA00022989"/>
    </source>
</evidence>
<evidence type="ECO:0000313" key="13">
    <source>
        <dbReference type="Proteomes" id="UP000198893"/>
    </source>
</evidence>
<feature type="transmembrane region" description="Helical" evidence="9">
    <location>
        <begin position="118"/>
        <end position="138"/>
    </location>
</feature>
<keyword evidence="13" id="KW-1185">Reference proteome</keyword>
<proteinExistence type="inferred from homology"/>
<dbReference type="NCBIfam" id="TIGR01297">
    <property type="entry name" value="CDF"/>
    <property type="match status" value="1"/>
</dbReference>
<keyword evidence="7" id="KW-0406">Ion transport</keyword>
<evidence type="ECO:0000256" key="9">
    <source>
        <dbReference type="SAM" id="Phobius"/>
    </source>
</evidence>
<dbReference type="Proteomes" id="UP000198893">
    <property type="component" value="Unassembled WGS sequence"/>
</dbReference>
<gene>
    <name evidence="12" type="ORF">SAMN04490248_13323</name>
</gene>
<feature type="transmembrane region" description="Helical" evidence="9">
    <location>
        <begin position="35"/>
        <end position="62"/>
    </location>
</feature>
<keyword evidence="5" id="KW-0864">Zinc transport</keyword>
<protein>
    <submittedName>
        <fullName evidence="12">Cobalt-zinc-cadmium efflux system protein</fullName>
    </submittedName>
</protein>